<sequence>MKIIIRKSLPSDWQLIQKLNNEVFENDSKNDQYLNLAWPYSKQGIQYYKNVVSSPTYFCFIAEADGEPVGHLVGGLKSIEYRNVKTAEIIELGVSPAYRSKHIGAQLVQAFRDWSKERGFQTIMVNAYYTNEKAIKFYTFLGMKPIDMNLEMQI</sequence>
<name>A0A1F6B0L6_9BACT</name>
<feature type="domain" description="N-acetyltransferase" evidence="1">
    <location>
        <begin position="3"/>
        <end position="154"/>
    </location>
</feature>
<accession>A0A1F6B0L6</accession>
<evidence type="ECO:0000313" key="3">
    <source>
        <dbReference type="Proteomes" id="UP000176409"/>
    </source>
</evidence>
<dbReference type="GO" id="GO:0016747">
    <property type="term" value="F:acyltransferase activity, transferring groups other than amino-acyl groups"/>
    <property type="evidence" value="ECO:0007669"/>
    <property type="project" value="InterPro"/>
</dbReference>
<dbReference type="InterPro" id="IPR000182">
    <property type="entry name" value="GNAT_dom"/>
</dbReference>
<dbReference type="AlphaFoldDB" id="A0A1F6B0L6"/>
<dbReference type="InterPro" id="IPR016181">
    <property type="entry name" value="Acyl_CoA_acyltransferase"/>
</dbReference>
<evidence type="ECO:0000313" key="2">
    <source>
        <dbReference type="EMBL" id="OGG30461.1"/>
    </source>
</evidence>
<organism evidence="2 3">
    <name type="scientific">Candidatus Gottesmanbacteria bacterium RIFCSPLOWO2_01_FULL_49_10</name>
    <dbReference type="NCBI Taxonomy" id="1798396"/>
    <lineage>
        <taxon>Bacteria</taxon>
        <taxon>Candidatus Gottesmaniibacteriota</taxon>
    </lineage>
</organism>
<dbReference type="PANTHER" id="PTHR43072">
    <property type="entry name" value="N-ACETYLTRANSFERASE"/>
    <property type="match status" value="1"/>
</dbReference>
<dbReference type="EMBL" id="MFJZ01000020">
    <property type="protein sequence ID" value="OGG30461.1"/>
    <property type="molecule type" value="Genomic_DNA"/>
</dbReference>
<dbReference type="PROSITE" id="PS51186">
    <property type="entry name" value="GNAT"/>
    <property type="match status" value="1"/>
</dbReference>
<protein>
    <recommendedName>
        <fullName evidence="1">N-acetyltransferase domain-containing protein</fullName>
    </recommendedName>
</protein>
<comment type="caution">
    <text evidence="2">The sequence shown here is derived from an EMBL/GenBank/DDBJ whole genome shotgun (WGS) entry which is preliminary data.</text>
</comment>
<dbReference type="Gene3D" id="3.40.630.30">
    <property type="match status" value="1"/>
</dbReference>
<dbReference type="CDD" id="cd04301">
    <property type="entry name" value="NAT_SF"/>
    <property type="match status" value="1"/>
</dbReference>
<dbReference type="Proteomes" id="UP000176409">
    <property type="component" value="Unassembled WGS sequence"/>
</dbReference>
<dbReference type="STRING" id="1798396.A2973_02920"/>
<dbReference type="SUPFAM" id="SSF55729">
    <property type="entry name" value="Acyl-CoA N-acyltransferases (Nat)"/>
    <property type="match status" value="1"/>
</dbReference>
<proteinExistence type="predicted"/>
<reference evidence="2 3" key="1">
    <citation type="journal article" date="2016" name="Nat. Commun.">
        <title>Thousands of microbial genomes shed light on interconnected biogeochemical processes in an aquifer system.</title>
        <authorList>
            <person name="Anantharaman K."/>
            <person name="Brown C.T."/>
            <person name="Hug L.A."/>
            <person name="Sharon I."/>
            <person name="Castelle C.J."/>
            <person name="Probst A.J."/>
            <person name="Thomas B.C."/>
            <person name="Singh A."/>
            <person name="Wilkins M.J."/>
            <person name="Karaoz U."/>
            <person name="Brodie E.L."/>
            <person name="Williams K.H."/>
            <person name="Hubbard S.S."/>
            <person name="Banfield J.F."/>
        </authorList>
    </citation>
    <scope>NUCLEOTIDE SEQUENCE [LARGE SCALE GENOMIC DNA]</scope>
</reference>
<evidence type="ECO:0000259" key="1">
    <source>
        <dbReference type="PROSITE" id="PS51186"/>
    </source>
</evidence>
<dbReference type="Pfam" id="PF00583">
    <property type="entry name" value="Acetyltransf_1"/>
    <property type="match status" value="1"/>
</dbReference>
<gene>
    <name evidence="2" type="ORF">A2973_02920</name>
</gene>